<proteinExistence type="predicted"/>
<feature type="transmembrane region" description="Helical" evidence="7">
    <location>
        <begin position="21"/>
        <end position="41"/>
    </location>
</feature>
<dbReference type="RefSeq" id="WP_284328397.1">
    <property type="nucleotide sequence ID" value="NZ_BSUN01000001.1"/>
</dbReference>
<comment type="caution">
    <text evidence="8">The sequence shown here is derived from an EMBL/GenBank/DDBJ whole genome shotgun (WGS) entry which is preliminary data.</text>
</comment>
<dbReference type="Gene3D" id="3.90.550.10">
    <property type="entry name" value="Spore Coat Polysaccharide Biosynthesis Protein SpsA, Chain A"/>
    <property type="match status" value="1"/>
</dbReference>
<evidence type="ECO:0000313" key="8">
    <source>
        <dbReference type="EMBL" id="GMA36115.1"/>
    </source>
</evidence>
<comment type="subcellular location">
    <subcellularLocation>
        <location evidence="1">Membrane</location>
        <topology evidence="1">Multi-pass membrane protein</topology>
    </subcellularLocation>
</comment>
<dbReference type="Proteomes" id="UP001157125">
    <property type="component" value="Unassembled WGS sequence"/>
</dbReference>
<dbReference type="EMBL" id="BSUN01000001">
    <property type="protein sequence ID" value="GMA36115.1"/>
    <property type="molecule type" value="Genomic_DNA"/>
</dbReference>
<evidence type="ECO:0008006" key="10">
    <source>
        <dbReference type="Google" id="ProtNLM"/>
    </source>
</evidence>
<dbReference type="SUPFAM" id="SSF53448">
    <property type="entry name" value="Nucleotide-diphospho-sugar transferases"/>
    <property type="match status" value="1"/>
</dbReference>
<name>A0ABQ6IE64_9MICO</name>
<protein>
    <recommendedName>
        <fullName evidence="10">Glycosyl transferase family 2</fullName>
    </recommendedName>
</protein>
<dbReference type="PANTHER" id="PTHR43867:SF2">
    <property type="entry name" value="CELLULOSE SYNTHASE CATALYTIC SUBUNIT A [UDP-FORMING]"/>
    <property type="match status" value="1"/>
</dbReference>
<keyword evidence="6 7" id="KW-0472">Membrane</keyword>
<keyword evidence="5 7" id="KW-1133">Transmembrane helix</keyword>
<keyword evidence="3" id="KW-0808">Transferase</keyword>
<dbReference type="InterPro" id="IPR050321">
    <property type="entry name" value="Glycosyltr_2/OpgH_subfam"/>
</dbReference>
<reference evidence="9" key="1">
    <citation type="journal article" date="2019" name="Int. J. Syst. Evol. Microbiol.">
        <title>The Global Catalogue of Microorganisms (GCM) 10K type strain sequencing project: providing services to taxonomists for standard genome sequencing and annotation.</title>
        <authorList>
            <consortium name="The Broad Institute Genomics Platform"/>
            <consortium name="The Broad Institute Genome Sequencing Center for Infectious Disease"/>
            <person name="Wu L."/>
            <person name="Ma J."/>
        </authorList>
    </citation>
    <scope>NUCLEOTIDE SEQUENCE [LARGE SCALE GENOMIC DNA]</scope>
    <source>
        <strain evidence="9">NBRC 112299</strain>
    </source>
</reference>
<evidence type="ECO:0000256" key="4">
    <source>
        <dbReference type="ARBA" id="ARBA00022692"/>
    </source>
</evidence>
<sequence length="191" mass="21360">MTSSTTSRDAATRQRLAGQSPVMILIVLVSTFGILVYSLFLLDPDNRGDMIPWLMVIAAESVLVFHALLAMWTILSGGQDPRSFAYHQARDAMFGPDPHGDPRTWPVTIAGKRLTIDVFITVYGEDLAVIRRTAEAALALRGEHRTWILDDGRSDEVRDMAAQIGARYVRRLSLRRREGGQRQPRADDRQG</sequence>
<evidence type="ECO:0000256" key="6">
    <source>
        <dbReference type="ARBA" id="ARBA00023136"/>
    </source>
</evidence>
<dbReference type="PANTHER" id="PTHR43867">
    <property type="entry name" value="CELLULOSE SYNTHASE CATALYTIC SUBUNIT A [UDP-FORMING]"/>
    <property type="match status" value="1"/>
</dbReference>
<evidence type="ECO:0000313" key="9">
    <source>
        <dbReference type="Proteomes" id="UP001157125"/>
    </source>
</evidence>
<gene>
    <name evidence="8" type="ORF">GCM10025876_23190</name>
</gene>
<evidence type="ECO:0000256" key="1">
    <source>
        <dbReference type="ARBA" id="ARBA00004141"/>
    </source>
</evidence>
<evidence type="ECO:0000256" key="3">
    <source>
        <dbReference type="ARBA" id="ARBA00022679"/>
    </source>
</evidence>
<organism evidence="8 9">
    <name type="scientific">Demequina litorisediminis</name>
    <dbReference type="NCBI Taxonomy" id="1849022"/>
    <lineage>
        <taxon>Bacteria</taxon>
        <taxon>Bacillati</taxon>
        <taxon>Actinomycetota</taxon>
        <taxon>Actinomycetes</taxon>
        <taxon>Micrococcales</taxon>
        <taxon>Demequinaceae</taxon>
        <taxon>Demequina</taxon>
    </lineage>
</organism>
<evidence type="ECO:0000256" key="5">
    <source>
        <dbReference type="ARBA" id="ARBA00022989"/>
    </source>
</evidence>
<feature type="transmembrane region" description="Helical" evidence="7">
    <location>
        <begin position="53"/>
        <end position="75"/>
    </location>
</feature>
<evidence type="ECO:0000256" key="7">
    <source>
        <dbReference type="SAM" id="Phobius"/>
    </source>
</evidence>
<evidence type="ECO:0000256" key="2">
    <source>
        <dbReference type="ARBA" id="ARBA00022676"/>
    </source>
</evidence>
<keyword evidence="9" id="KW-1185">Reference proteome</keyword>
<keyword evidence="4 7" id="KW-0812">Transmembrane</keyword>
<keyword evidence="2" id="KW-0328">Glycosyltransferase</keyword>
<dbReference type="InterPro" id="IPR029044">
    <property type="entry name" value="Nucleotide-diphossugar_trans"/>
</dbReference>
<accession>A0ABQ6IE64</accession>